<evidence type="ECO:0000313" key="3">
    <source>
        <dbReference type="Proteomes" id="UP000585614"/>
    </source>
</evidence>
<protein>
    <submittedName>
        <fullName evidence="2">Uncharacterized protein</fullName>
    </submittedName>
</protein>
<sequence>MFARSRHTNTKWQLRPQDPGRSTGGPDVGGGPGGRWCNSNSQGCQAPKDPIRVQRTSESVQEILLTDKRNRKSIEENSTDESYFFSGMSPRVSEDFIILISEILKITERRCLLKPIALYPLAGFDLKHSKHIQQPLLP</sequence>
<dbReference type="Proteomes" id="UP000585614">
    <property type="component" value="Unassembled WGS sequence"/>
</dbReference>
<reference evidence="2 3" key="1">
    <citation type="journal article" date="2020" name="Nature">
        <title>Six reference-quality genomes reveal evolution of bat adaptations.</title>
        <authorList>
            <person name="Jebb D."/>
            <person name="Huang Z."/>
            <person name="Pippel M."/>
            <person name="Hughes G.M."/>
            <person name="Lavrichenko K."/>
            <person name="Devanna P."/>
            <person name="Winkler S."/>
            <person name="Jermiin L.S."/>
            <person name="Skirmuntt E.C."/>
            <person name="Katzourakis A."/>
            <person name="Burkitt-Gray L."/>
            <person name="Ray D.A."/>
            <person name="Sullivan K.A.M."/>
            <person name="Roscito J.G."/>
            <person name="Kirilenko B.M."/>
            <person name="Davalos L.M."/>
            <person name="Corthals A.P."/>
            <person name="Power M.L."/>
            <person name="Jones G."/>
            <person name="Ransome R.D."/>
            <person name="Dechmann D.K.N."/>
            <person name="Locatelli A.G."/>
            <person name="Puechmaille S.J."/>
            <person name="Fedrigo O."/>
            <person name="Jarvis E.D."/>
            <person name="Hiller M."/>
            <person name="Vernes S.C."/>
            <person name="Myers E.W."/>
            <person name="Teeling E.C."/>
        </authorList>
    </citation>
    <scope>NUCLEOTIDE SEQUENCE [LARGE SCALE GENOMIC DNA]</scope>
    <source>
        <strain evidence="2">MRhiFer1</strain>
        <tissue evidence="2">Lung</tissue>
    </source>
</reference>
<feature type="region of interest" description="Disordered" evidence="1">
    <location>
        <begin position="1"/>
        <end position="53"/>
    </location>
</feature>
<organism evidence="2 3">
    <name type="scientific">Rhinolophus ferrumequinum</name>
    <name type="common">Greater horseshoe bat</name>
    <dbReference type="NCBI Taxonomy" id="59479"/>
    <lineage>
        <taxon>Eukaryota</taxon>
        <taxon>Metazoa</taxon>
        <taxon>Chordata</taxon>
        <taxon>Craniata</taxon>
        <taxon>Vertebrata</taxon>
        <taxon>Euteleostomi</taxon>
        <taxon>Mammalia</taxon>
        <taxon>Eutheria</taxon>
        <taxon>Laurasiatheria</taxon>
        <taxon>Chiroptera</taxon>
        <taxon>Yinpterochiroptera</taxon>
        <taxon>Rhinolophoidea</taxon>
        <taxon>Rhinolophidae</taxon>
        <taxon>Rhinolophinae</taxon>
        <taxon>Rhinolophus</taxon>
    </lineage>
</organism>
<dbReference type="AlphaFoldDB" id="A0A7J7YIL7"/>
<accession>A0A7J7YIL7</accession>
<name>A0A7J7YIL7_RHIFE</name>
<evidence type="ECO:0000256" key="1">
    <source>
        <dbReference type="SAM" id="MobiDB-lite"/>
    </source>
</evidence>
<proteinExistence type="predicted"/>
<comment type="caution">
    <text evidence="2">The sequence shown here is derived from an EMBL/GenBank/DDBJ whole genome shotgun (WGS) entry which is preliminary data.</text>
</comment>
<dbReference type="EMBL" id="JACAGC010000006">
    <property type="protein sequence ID" value="KAF6361695.1"/>
    <property type="molecule type" value="Genomic_DNA"/>
</dbReference>
<feature type="compositionally biased region" description="Gly residues" evidence="1">
    <location>
        <begin position="22"/>
        <end position="34"/>
    </location>
</feature>
<gene>
    <name evidence="2" type="ORF">mRhiFer1_009923</name>
</gene>
<evidence type="ECO:0000313" key="2">
    <source>
        <dbReference type="EMBL" id="KAF6361695.1"/>
    </source>
</evidence>